<organism evidence="3 4">
    <name type="scientific">Plantactinospora siamensis</name>
    <dbReference type="NCBI Taxonomy" id="555372"/>
    <lineage>
        <taxon>Bacteria</taxon>
        <taxon>Bacillati</taxon>
        <taxon>Actinomycetota</taxon>
        <taxon>Actinomycetes</taxon>
        <taxon>Micromonosporales</taxon>
        <taxon>Micromonosporaceae</taxon>
        <taxon>Plantactinospora</taxon>
    </lineage>
</organism>
<evidence type="ECO:0000313" key="4">
    <source>
        <dbReference type="Proteomes" id="UP001589894"/>
    </source>
</evidence>
<feature type="compositionally biased region" description="Low complexity" evidence="1">
    <location>
        <begin position="362"/>
        <end position="375"/>
    </location>
</feature>
<protein>
    <submittedName>
        <fullName evidence="3">Uncharacterized protein</fullName>
    </submittedName>
</protein>
<feature type="compositionally biased region" description="Basic and acidic residues" evidence="1">
    <location>
        <begin position="410"/>
        <end position="421"/>
    </location>
</feature>
<evidence type="ECO:0000256" key="2">
    <source>
        <dbReference type="SAM" id="Phobius"/>
    </source>
</evidence>
<dbReference type="EMBL" id="JBHLUE010000004">
    <property type="protein sequence ID" value="MFC0564292.1"/>
    <property type="molecule type" value="Genomic_DNA"/>
</dbReference>
<keyword evidence="4" id="KW-1185">Reference proteome</keyword>
<keyword evidence="2" id="KW-1133">Transmembrane helix</keyword>
<name>A0ABV6NVL2_9ACTN</name>
<sequence>MTSQPGQTPQSAPTASQLTRPLRELAALVLVGANALLLLVALLDLLIPADNGPRFTSRAASGFFDFMGITAIVLPLLAVLLATHITPVVGRARLITQAAVGEYAFSAFFGVVSFFGWLIGSLANGMIRGVFTGFLTRIAFLAIFAVAALAVFRVWRTLYYTPRAKREPGLYGRPQPGGPAAPGGPGGFGQPGGPAGFGQPGGPGGFGQPGDPSGFGQPGGPGQPDGFGQPGGSGQLGEFGQPGGPAGRPVPGQPAPTSAPPAFGAGDPASQPGTGSAERTQVIPRPAAEPEADRTEVLPGPAEPARSMSSSPAGEPGHGSAVPSGSPAPSGAGPSGVERSGAEAPRPDRTGAESPRSERSGAEASPAERSGAAGAAERDADRTMVIPPAANPGEPGNNDATQMIIPSDRGAQRPDRDAGPQ</sequence>
<proteinExistence type="predicted"/>
<dbReference type="Proteomes" id="UP001589894">
    <property type="component" value="Unassembled WGS sequence"/>
</dbReference>
<feature type="compositionally biased region" description="Low complexity" evidence="1">
    <location>
        <begin position="318"/>
        <end position="336"/>
    </location>
</feature>
<feature type="transmembrane region" description="Helical" evidence="2">
    <location>
        <begin position="103"/>
        <end position="122"/>
    </location>
</feature>
<feature type="compositionally biased region" description="Basic and acidic residues" evidence="1">
    <location>
        <begin position="345"/>
        <end position="361"/>
    </location>
</feature>
<accession>A0ABV6NVL2</accession>
<feature type="compositionally biased region" description="Low complexity" evidence="1">
    <location>
        <begin position="387"/>
        <end position="398"/>
    </location>
</feature>
<feature type="compositionally biased region" description="Gly residues" evidence="1">
    <location>
        <begin position="180"/>
        <end position="208"/>
    </location>
</feature>
<keyword evidence="2" id="KW-0812">Transmembrane</keyword>
<feature type="transmembrane region" description="Helical" evidence="2">
    <location>
        <begin position="59"/>
        <end position="83"/>
    </location>
</feature>
<feature type="transmembrane region" description="Helical" evidence="2">
    <location>
        <begin position="134"/>
        <end position="155"/>
    </location>
</feature>
<comment type="caution">
    <text evidence="3">The sequence shown here is derived from an EMBL/GenBank/DDBJ whole genome shotgun (WGS) entry which is preliminary data.</text>
</comment>
<keyword evidence="2" id="KW-0472">Membrane</keyword>
<dbReference type="RefSeq" id="WP_377337234.1">
    <property type="nucleotide sequence ID" value="NZ_JBHLUE010000004.1"/>
</dbReference>
<evidence type="ECO:0000313" key="3">
    <source>
        <dbReference type="EMBL" id="MFC0564292.1"/>
    </source>
</evidence>
<feature type="transmembrane region" description="Helical" evidence="2">
    <location>
        <begin position="25"/>
        <end position="47"/>
    </location>
</feature>
<evidence type="ECO:0000256" key="1">
    <source>
        <dbReference type="SAM" id="MobiDB-lite"/>
    </source>
</evidence>
<reference evidence="3 4" key="1">
    <citation type="submission" date="2024-09" db="EMBL/GenBank/DDBJ databases">
        <authorList>
            <person name="Sun Q."/>
            <person name="Mori K."/>
        </authorList>
    </citation>
    <scope>NUCLEOTIDE SEQUENCE [LARGE SCALE GENOMIC DNA]</scope>
    <source>
        <strain evidence="3 4">TBRC 2205</strain>
    </source>
</reference>
<feature type="compositionally biased region" description="Gly residues" evidence="1">
    <location>
        <begin position="216"/>
        <end position="246"/>
    </location>
</feature>
<feature type="region of interest" description="Disordered" evidence="1">
    <location>
        <begin position="166"/>
        <end position="421"/>
    </location>
</feature>
<gene>
    <name evidence="3" type="ORF">ACFFHU_08965</name>
</gene>